<dbReference type="InterPro" id="IPR006527">
    <property type="entry name" value="F-box-assoc_dom_typ1"/>
</dbReference>
<keyword evidence="1" id="KW-0812">Transmembrane</keyword>
<dbReference type="SMART" id="SM00256">
    <property type="entry name" value="FBOX"/>
    <property type="match status" value="1"/>
</dbReference>
<dbReference type="PANTHER" id="PTHR31672">
    <property type="entry name" value="BNACNNG10540D PROTEIN"/>
    <property type="match status" value="1"/>
</dbReference>
<comment type="caution">
    <text evidence="3">The sequence shown here is derived from an EMBL/GenBank/DDBJ whole genome shotgun (WGS) entry which is preliminary data.</text>
</comment>
<dbReference type="SUPFAM" id="SSF81383">
    <property type="entry name" value="F-box domain"/>
    <property type="match status" value="1"/>
</dbReference>
<feature type="transmembrane region" description="Helical" evidence="1">
    <location>
        <begin position="117"/>
        <end position="139"/>
    </location>
</feature>
<evidence type="ECO:0000313" key="4">
    <source>
        <dbReference type="Proteomes" id="UP000813462"/>
    </source>
</evidence>
<accession>A0A978VXK3</accession>
<dbReference type="PANTHER" id="PTHR31672:SF13">
    <property type="entry name" value="F-BOX PROTEIN CPR30-LIKE"/>
    <property type="match status" value="1"/>
</dbReference>
<dbReference type="Pfam" id="PF00646">
    <property type="entry name" value="F-box"/>
    <property type="match status" value="1"/>
</dbReference>
<dbReference type="AlphaFoldDB" id="A0A978VXK3"/>
<keyword evidence="1" id="KW-0472">Membrane</keyword>
<dbReference type="NCBIfam" id="TIGR01640">
    <property type="entry name" value="F_box_assoc_1"/>
    <property type="match status" value="1"/>
</dbReference>
<gene>
    <name evidence="3" type="ORF">FEM48_Zijuj02G0195700</name>
</gene>
<keyword evidence="1" id="KW-1133">Transmembrane helix</keyword>
<organism evidence="3 4">
    <name type="scientific">Ziziphus jujuba var. spinosa</name>
    <dbReference type="NCBI Taxonomy" id="714518"/>
    <lineage>
        <taxon>Eukaryota</taxon>
        <taxon>Viridiplantae</taxon>
        <taxon>Streptophyta</taxon>
        <taxon>Embryophyta</taxon>
        <taxon>Tracheophyta</taxon>
        <taxon>Spermatophyta</taxon>
        <taxon>Magnoliopsida</taxon>
        <taxon>eudicotyledons</taxon>
        <taxon>Gunneridae</taxon>
        <taxon>Pentapetalae</taxon>
        <taxon>rosids</taxon>
        <taxon>fabids</taxon>
        <taxon>Rosales</taxon>
        <taxon>Rhamnaceae</taxon>
        <taxon>Paliureae</taxon>
        <taxon>Ziziphus</taxon>
    </lineage>
</organism>
<proteinExistence type="predicted"/>
<dbReference type="InterPro" id="IPR001810">
    <property type="entry name" value="F-box_dom"/>
</dbReference>
<dbReference type="Pfam" id="PF07734">
    <property type="entry name" value="FBA_1"/>
    <property type="match status" value="1"/>
</dbReference>
<dbReference type="InterPro" id="IPR050796">
    <property type="entry name" value="SCF_F-box_component"/>
</dbReference>
<evidence type="ECO:0000256" key="1">
    <source>
        <dbReference type="SAM" id="Phobius"/>
    </source>
</evidence>
<feature type="domain" description="F-box" evidence="2">
    <location>
        <begin position="10"/>
        <end position="50"/>
    </location>
</feature>
<sequence length="380" mass="43749">MPCDCKFMLLAEELVIQILLNLVVKDILRCKCVCKSWYYLITSPSFIDEHLKLSNSKDPYLLVDYRSTSQGAMKDRVDVLYPPTIILVSHETLEEVDRQVMLSSTSLVNMDLAMESYTLGCCYGILCILLGYFVMRVVLWNPATREAKVVPPTLYSCHPENSILYYTVMFGFGFDAKNNDYKVVAIQELRWKRHWKNGLPLYAVEVYSVRTNSWRLLPAGVLVRSFTPTGRIGRDVCIGGMYSWLLEGEEVILSFDMENNVFISTPLPSGINSIPVIMVYNESVAVAYIDNYECQPCNYELWMLGEYGVQESWTKQFNFRSMCKVNRSTLIFGIWNNSDIYLHATGPRELKLFESTTLWPATRRYVYRPKIKTTSGMGYI</sequence>
<evidence type="ECO:0000313" key="3">
    <source>
        <dbReference type="EMBL" id="KAH7543548.1"/>
    </source>
</evidence>
<protein>
    <recommendedName>
        <fullName evidence="2">F-box domain-containing protein</fullName>
    </recommendedName>
</protein>
<dbReference type="Proteomes" id="UP000813462">
    <property type="component" value="Unassembled WGS sequence"/>
</dbReference>
<dbReference type="EMBL" id="JAEACU010000002">
    <property type="protein sequence ID" value="KAH7543548.1"/>
    <property type="molecule type" value="Genomic_DNA"/>
</dbReference>
<dbReference type="InterPro" id="IPR036047">
    <property type="entry name" value="F-box-like_dom_sf"/>
</dbReference>
<reference evidence="3" key="1">
    <citation type="journal article" date="2021" name="Front. Plant Sci.">
        <title>Chromosome-Scale Genome Assembly for Chinese Sour Jujube and Insights Into Its Genome Evolution and Domestication Signature.</title>
        <authorList>
            <person name="Shen L.-Y."/>
            <person name="Luo H."/>
            <person name="Wang X.-L."/>
            <person name="Wang X.-M."/>
            <person name="Qiu X.-J."/>
            <person name="Liu H."/>
            <person name="Zhou S.-S."/>
            <person name="Jia K.-H."/>
            <person name="Nie S."/>
            <person name="Bao Y.-T."/>
            <person name="Zhang R.-G."/>
            <person name="Yun Q.-Z."/>
            <person name="Chai Y.-H."/>
            <person name="Lu J.-Y."/>
            <person name="Li Y."/>
            <person name="Zhao S.-W."/>
            <person name="Mao J.-F."/>
            <person name="Jia S.-G."/>
            <person name="Mao Y.-M."/>
        </authorList>
    </citation>
    <scope>NUCLEOTIDE SEQUENCE</scope>
    <source>
        <strain evidence="3">AT0</strain>
        <tissue evidence="3">Leaf</tissue>
    </source>
</reference>
<dbReference type="InterPro" id="IPR017451">
    <property type="entry name" value="F-box-assoc_interact_dom"/>
</dbReference>
<evidence type="ECO:0000259" key="2">
    <source>
        <dbReference type="SMART" id="SM00256"/>
    </source>
</evidence>
<name>A0A978VXK3_ZIZJJ</name>
<dbReference type="Gene3D" id="1.20.1280.50">
    <property type="match status" value="1"/>
</dbReference>